<evidence type="ECO:0000256" key="5">
    <source>
        <dbReference type="SAM" id="SignalP"/>
    </source>
</evidence>
<dbReference type="InterPro" id="IPR050111">
    <property type="entry name" value="C-type_lectin/snaclec_domain"/>
</dbReference>
<evidence type="ECO:0000256" key="2">
    <source>
        <dbReference type="ARBA" id="ARBA00022525"/>
    </source>
</evidence>
<keyword evidence="7" id="KW-1185">Reference proteome</keyword>
<dbReference type="PRINTS" id="PR01504">
    <property type="entry name" value="PNCREATITSAP"/>
</dbReference>
<dbReference type="InterPro" id="IPR016187">
    <property type="entry name" value="CTDL_fold"/>
</dbReference>
<reference evidence="8" key="1">
    <citation type="submission" date="2025-08" db="UniProtKB">
        <authorList>
            <consortium name="RefSeq"/>
        </authorList>
    </citation>
    <scope>IDENTIFICATION</scope>
    <source>
        <tissue evidence="8">Spleen</tissue>
    </source>
</reference>
<dbReference type="FunFam" id="3.10.100.10:FF:000015">
    <property type="entry name" value="C-type lectin Cal"/>
    <property type="match status" value="1"/>
</dbReference>
<dbReference type="AlphaFoldDB" id="A0A9B0U6Z2"/>
<comment type="subcellular location">
    <subcellularLocation>
        <location evidence="1">Secreted</location>
    </subcellularLocation>
</comment>
<dbReference type="Gene3D" id="3.10.100.10">
    <property type="entry name" value="Mannose-Binding Protein A, subunit A"/>
    <property type="match status" value="1"/>
</dbReference>
<feature type="signal peptide" evidence="5">
    <location>
        <begin position="1"/>
        <end position="27"/>
    </location>
</feature>
<accession>A0A9B0U6Z2</accession>
<proteinExistence type="predicted"/>
<evidence type="ECO:0000256" key="4">
    <source>
        <dbReference type="ARBA" id="ARBA00023157"/>
    </source>
</evidence>
<dbReference type="RefSeq" id="XP_006873820.1">
    <property type="nucleotide sequence ID" value="XM_006873758.1"/>
</dbReference>
<dbReference type="GeneID" id="102818848"/>
<dbReference type="InterPro" id="IPR016186">
    <property type="entry name" value="C-type_lectin-like/link_sf"/>
</dbReference>
<name>A0A9B0U6Z2_CHRAS</name>
<dbReference type="InterPro" id="IPR001304">
    <property type="entry name" value="C-type_lectin-like"/>
</dbReference>
<evidence type="ECO:0000313" key="7">
    <source>
        <dbReference type="Proteomes" id="UP000504623"/>
    </source>
</evidence>
<feature type="chain" id="PRO_5038898482" evidence="5">
    <location>
        <begin position="28"/>
        <end position="179"/>
    </location>
</feature>
<keyword evidence="3" id="KW-0430">Lectin</keyword>
<gene>
    <name evidence="8" type="primary">LOC102818848</name>
</gene>
<evidence type="ECO:0000256" key="1">
    <source>
        <dbReference type="ARBA" id="ARBA00004613"/>
    </source>
</evidence>
<keyword evidence="2" id="KW-0964">Secreted</keyword>
<evidence type="ECO:0000313" key="8">
    <source>
        <dbReference type="RefSeq" id="XP_006873820.1"/>
    </source>
</evidence>
<dbReference type="PROSITE" id="PS00615">
    <property type="entry name" value="C_TYPE_LECTIN_1"/>
    <property type="match status" value="1"/>
</dbReference>
<dbReference type="InterPro" id="IPR018378">
    <property type="entry name" value="C-type_lectin_CS"/>
</dbReference>
<dbReference type="OrthoDB" id="418245at2759"/>
<dbReference type="CDD" id="cd03594">
    <property type="entry name" value="CLECT_REG-1_like"/>
    <property type="match status" value="1"/>
</dbReference>
<dbReference type="SUPFAM" id="SSF56436">
    <property type="entry name" value="C-type lectin-like"/>
    <property type="match status" value="1"/>
</dbReference>
<dbReference type="GO" id="GO:0030246">
    <property type="term" value="F:carbohydrate binding"/>
    <property type="evidence" value="ECO:0007669"/>
    <property type="project" value="UniProtKB-KW"/>
</dbReference>
<protein>
    <submittedName>
        <fullName evidence="8">Regenerating islet-derived protein 3-gamma-like</fullName>
    </submittedName>
</protein>
<organism evidence="7 8">
    <name type="scientific">Chrysochloris asiatica</name>
    <name type="common">Cape golden mole</name>
    <dbReference type="NCBI Taxonomy" id="185453"/>
    <lineage>
        <taxon>Eukaryota</taxon>
        <taxon>Metazoa</taxon>
        <taxon>Chordata</taxon>
        <taxon>Craniata</taxon>
        <taxon>Vertebrata</taxon>
        <taxon>Euteleostomi</taxon>
        <taxon>Mammalia</taxon>
        <taxon>Eutheria</taxon>
        <taxon>Afrotheria</taxon>
        <taxon>Chrysochloridae</taxon>
        <taxon>Chrysochlorinae</taxon>
        <taxon>Chrysochloris</taxon>
    </lineage>
</organism>
<keyword evidence="4" id="KW-1015">Disulfide bond</keyword>
<dbReference type="SMART" id="SM00034">
    <property type="entry name" value="CLECT"/>
    <property type="match status" value="1"/>
</dbReference>
<sequence>MLLPHVALPSVLWILLSCLMLLSDVQGEDSQKKQHASYFSISSCPEGSNFYDSHCYALFLEPKTWNDADLDCQMLPSGHLVSLVSEAEGSFVASLVKTSSHNYSNIWIGLHDPSMGLEPNARGWQWSNTDVLNYLSWERDPATISNPGYCGTLSRNTGFLKWKDYNCDQKLPYVCMMKN</sequence>
<dbReference type="PROSITE" id="PS50041">
    <property type="entry name" value="C_TYPE_LECTIN_2"/>
    <property type="match status" value="1"/>
</dbReference>
<dbReference type="GO" id="GO:0005576">
    <property type="term" value="C:extracellular region"/>
    <property type="evidence" value="ECO:0007669"/>
    <property type="project" value="UniProtKB-SubCell"/>
</dbReference>
<dbReference type="Proteomes" id="UP000504623">
    <property type="component" value="Unplaced"/>
</dbReference>
<keyword evidence="5" id="KW-0732">Signal</keyword>
<feature type="domain" description="C-type lectin" evidence="6">
    <location>
        <begin position="51"/>
        <end position="176"/>
    </location>
</feature>
<dbReference type="Pfam" id="PF00059">
    <property type="entry name" value="Lectin_C"/>
    <property type="match status" value="1"/>
</dbReference>
<dbReference type="PANTHER" id="PTHR22803">
    <property type="entry name" value="MANNOSE, PHOSPHOLIPASE, LECTIN RECEPTOR RELATED"/>
    <property type="match status" value="1"/>
</dbReference>
<evidence type="ECO:0000256" key="3">
    <source>
        <dbReference type="ARBA" id="ARBA00022734"/>
    </source>
</evidence>
<evidence type="ECO:0000259" key="6">
    <source>
        <dbReference type="PROSITE" id="PS50041"/>
    </source>
</evidence>